<protein>
    <submittedName>
        <fullName evidence="2">Uncharacterized protein DUF1801</fullName>
    </submittedName>
</protein>
<evidence type="ECO:0000313" key="2">
    <source>
        <dbReference type="EMBL" id="RBP74551.1"/>
    </source>
</evidence>
<dbReference type="RefSeq" id="WP_113902607.1">
    <property type="nucleotide sequence ID" value="NZ_QNSB01000001.1"/>
</dbReference>
<name>A0A366IQC7_9MICO</name>
<dbReference type="EMBL" id="QNSB01000001">
    <property type="protein sequence ID" value="RBP74551.1"/>
    <property type="molecule type" value="Genomic_DNA"/>
</dbReference>
<dbReference type="Gene3D" id="3.90.1150.200">
    <property type="match status" value="1"/>
</dbReference>
<dbReference type="Proteomes" id="UP000253509">
    <property type="component" value="Unassembled WGS sequence"/>
</dbReference>
<organism evidence="2 3">
    <name type="scientific">Brevibacterium celere</name>
    <dbReference type="NCBI Taxonomy" id="225845"/>
    <lineage>
        <taxon>Bacteria</taxon>
        <taxon>Bacillati</taxon>
        <taxon>Actinomycetota</taxon>
        <taxon>Actinomycetes</taxon>
        <taxon>Micrococcales</taxon>
        <taxon>Brevibacteriaceae</taxon>
        <taxon>Brevibacterium</taxon>
    </lineage>
</organism>
<dbReference type="InterPro" id="IPR014922">
    <property type="entry name" value="YdhG-like"/>
</dbReference>
<reference evidence="2 3" key="1">
    <citation type="submission" date="2018-06" db="EMBL/GenBank/DDBJ databases">
        <title>Freshwater and sediment microbial communities from various areas in North America, analyzing microbe dynamics in response to fracking.</title>
        <authorList>
            <person name="Lamendella R."/>
        </authorList>
    </citation>
    <scope>NUCLEOTIDE SEQUENCE [LARGE SCALE GENOMIC DNA]</scope>
    <source>
        <strain evidence="2 3">3b_TX</strain>
    </source>
</reference>
<dbReference type="SUPFAM" id="SSF159888">
    <property type="entry name" value="YdhG-like"/>
    <property type="match status" value="1"/>
</dbReference>
<evidence type="ECO:0000313" key="3">
    <source>
        <dbReference type="Proteomes" id="UP000253509"/>
    </source>
</evidence>
<dbReference type="AlphaFoldDB" id="A0A366IQC7"/>
<sequence length="115" mass="12880">MRNPEIDAFAKARLSPEHREHLERIRKLMADHAPEADEVISSGSPAWRGAKILAIISPSKTHLTFAFERGASFTDRHGLLQGEGKRTRHVKIRTWTPELDEALPDYIAQAVDADG</sequence>
<keyword evidence="3" id="KW-1185">Reference proteome</keyword>
<dbReference type="Pfam" id="PF08818">
    <property type="entry name" value="DUF1801"/>
    <property type="match status" value="1"/>
</dbReference>
<proteinExistence type="predicted"/>
<gene>
    <name evidence="2" type="ORF">DFO65_101271</name>
</gene>
<feature type="domain" description="YdhG-like" evidence="1">
    <location>
        <begin position="18"/>
        <end position="111"/>
    </location>
</feature>
<comment type="caution">
    <text evidence="2">The sequence shown here is derived from an EMBL/GenBank/DDBJ whole genome shotgun (WGS) entry which is preliminary data.</text>
</comment>
<accession>A0A366IQC7</accession>
<evidence type="ECO:0000259" key="1">
    <source>
        <dbReference type="Pfam" id="PF08818"/>
    </source>
</evidence>